<dbReference type="InterPro" id="IPR029068">
    <property type="entry name" value="Glyas_Bleomycin-R_OHBP_Dase"/>
</dbReference>
<dbReference type="EMBL" id="CP060712">
    <property type="protein sequence ID" value="QNN50391.1"/>
    <property type="molecule type" value="Genomic_DNA"/>
</dbReference>
<accession>A0A7G9R466</accession>
<protein>
    <submittedName>
        <fullName evidence="2">VOC family protein</fullName>
    </submittedName>
</protein>
<dbReference type="PANTHER" id="PTHR35908:SF1">
    <property type="entry name" value="CONSERVED PROTEIN"/>
    <property type="match status" value="1"/>
</dbReference>
<dbReference type="CDD" id="cd06587">
    <property type="entry name" value="VOC"/>
    <property type="match status" value="2"/>
</dbReference>
<organism evidence="2 3">
    <name type="scientific">Phycicoccus endophyticus</name>
    <dbReference type="NCBI Taxonomy" id="1690220"/>
    <lineage>
        <taxon>Bacteria</taxon>
        <taxon>Bacillati</taxon>
        <taxon>Actinomycetota</taxon>
        <taxon>Actinomycetes</taxon>
        <taxon>Micrococcales</taxon>
        <taxon>Intrasporangiaceae</taxon>
        <taxon>Phycicoccus</taxon>
    </lineage>
</organism>
<dbReference type="SUPFAM" id="SSF54593">
    <property type="entry name" value="Glyoxalase/Bleomycin resistance protein/Dihydroxybiphenyl dioxygenase"/>
    <property type="match status" value="2"/>
</dbReference>
<dbReference type="PROSITE" id="PS51819">
    <property type="entry name" value="VOC"/>
    <property type="match status" value="1"/>
</dbReference>
<dbReference type="Pfam" id="PF18029">
    <property type="entry name" value="Glyoxalase_6"/>
    <property type="match status" value="2"/>
</dbReference>
<dbReference type="RefSeq" id="WP_166098008.1">
    <property type="nucleotide sequence ID" value="NZ_BMMY01000001.1"/>
</dbReference>
<dbReference type="InterPro" id="IPR037523">
    <property type="entry name" value="VOC_core"/>
</dbReference>
<dbReference type="Proteomes" id="UP000515976">
    <property type="component" value="Chromosome"/>
</dbReference>
<gene>
    <name evidence="2" type="ORF">H9L10_05065</name>
</gene>
<feature type="domain" description="VOC" evidence="1">
    <location>
        <begin position="120"/>
        <end position="233"/>
    </location>
</feature>
<dbReference type="PANTHER" id="PTHR35908">
    <property type="entry name" value="HYPOTHETICAL FUSION PROTEIN"/>
    <property type="match status" value="1"/>
</dbReference>
<evidence type="ECO:0000313" key="2">
    <source>
        <dbReference type="EMBL" id="QNN50391.1"/>
    </source>
</evidence>
<proteinExistence type="predicted"/>
<name>A0A7G9R466_9MICO</name>
<evidence type="ECO:0000259" key="1">
    <source>
        <dbReference type="PROSITE" id="PS51819"/>
    </source>
</evidence>
<keyword evidence="3" id="KW-1185">Reference proteome</keyword>
<dbReference type="KEGG" id="pei:H9L10_05065"/>
<dbReference type="Gene3D" id="3.10.180.10">
    <property type="entry name" value="2,3-Dihydroxybiphenyl 1,2-Dioxygenase, domain 1"/>
    <property type="match status" value="2"/>
</dbReference>
<evidence type="ECO:0000313" key="3">
    <source>
        <dbReference type="Proteomes" id="UP000515976"/>
    </source>
</evidence>
<dbReference type="AlphaFoldDB" id="A0A7G9R466"/>
<reference evidence="2 3" key="1">
    <citation type="submission" date="2020-08" db="EMBL/GenBank/DDBJ databases">
        <title>Genome sequence of Phycicoccus endophyticus JCM 31784T.</title>
        <authorList>
            <person name="Hyun D.-W."/>
            <person name="Bae J.-W."/>
        </authorList>
    </citation>
    <scope>NUCLEOTIDE SEQUENCE [LARGE SCALE GENOMIC DNA]</scope>
    <source>
        <strain evidence="2 3">JCM 31784</strain>
    </source>
</reference>
<sequence>MYLENLCLDAGEPLELAAFWEGMLGGGRLAHGPDLVELRLDVEGGASLDLCLPRVPGGRTGPGRLLLRLAAGCEQAQERARALGARRLGPGGGRPAATLADPEGQPFELAPAGTGHGGVDLAAIVLESADPGRDLAFWQWATGWEQVDGAAATLQRRDGEGPRLTLRAEQAPKGGREKNPAHLDIRLEGEDELEAALDHARHLGARELDHGWGPLPWRVLLDPSGNEVCLLPARS</sequence>
<dbReference type="InterPro" id="IPR041581">
    <property type="entry name" value="Glyoxalase_6"/>
</dbReference>